<protein>
    <recommendedName>
        <fullName evidence="5">Centrosomin N-terminal motif 1 domain-containing protein</fullName>
    </recommendedName>
</protein>
<organism evidence="6 7">
    <name type="scientific">Cytospora schulzeri</name>
    <dbReference type="NCBI Taxonomy" id="448051"/>
    <lineage>
        <taxon>Eukaryota</taxon>
        <taxon>Fungi</taxon>
        <taxon>Dikarya</taxon>
        <taxon>Ascomycota</taxon>
        <taxon>Pezizomycotina</taxon>
        <taxon>Sordariomycetes</taxon>
        <taxon>Sordariomycetidae</taxon>
        <taxon>Diaporthales</taxon>
        <taxon>Cytosporaceae</taxon>
        <taxon>Cytospora</taxon>
    </lineage>
</organism>
<feature type="region of interest" description="Disordered" evidence="4">
    <location>
        <begin position="505"/>
        <end position="697"/>
    </location>
</feature>
<dbReference type="GO" id="GO:0005815">
    <property type="term" value="C:microtubule organizing center"/>
    <property type="evidence" value="ECO:0007669"/>
    <property type="project" value="InterPro"/>
</dbReference>
<comment type="subcellular location">
    <subcellularLocation>
        <location evidence="1">Cytoplasm</location>
    </subcellularLocation>
</comment>
<keyword evidence="7" id="KW-1185">Reference proteome</keyword>
<proteinExistence type="predicted"/>
<dbReference type="OrthoDB" id="10251744at2759"/>
<evidence type="ECO:0000256" key="2">
    <source>
        <dbReference type="ARBA" id="ARBA00022490"/>
    </source>
</evidence>
<accession>A0A423WTW9</accession>
<evidence type="ECO:0000313" key="6">
    <source>
        <dbReference type="EMBL" id="ROW06984.1"/>
    </source>
</evidence>
<feature type="region of interest" description="Disordered" evidence="4">
    <location>
        <begin position="297"/>
        <end position="320"/>
    </location>
</feature>
<feature type="region of interest" description="Disordered" evidence="4">
    <location>
        <begin position="189"/>
        <end position="236"/>
    </location>
</feature>
<sequence length="783" mass="84970">MSTLHKQNFDLKLELFHRRERQTILEDKIETLEAEKAAARETNETLVHELERRDKAVEEAVHMIVSLEGRIDLLLREREMVRQMEADNHFSSGITHAQLTSHGNGVEYSKEPDAKGVTEARGLARMPSFLSVRTENTENLRNVYLGTQGSLLSLSKTDPRMDHGGFMSPSMSVLSESSFVSIYGSKAAPESTTNHVDSNARLMETPTRSSRRENLSSRDGMKEGVGNGRGSSPVQRLQTLNSSPAMDENSSQPIHSGKDIERAATVKPFKTQPLVRVRNSKEKPTPSRRVITDVPATRSHALPPTPDTMSSSMKQNHSFDDIPHRDQRIEEARYSGLSRSPVNQGDEVEPDHWRFKGSEVAQPPSVTAFTGRNSAGTYYENRLSVLRRPRSADETTISRHRNDWDSGSEPDDGASEVSTFDYWIREGLRPSNGGLGRAPHRTSITQKISSRGKPDLFSFPSDSKGWKTSGVSGVLDGNGYLDTGAPLAPALDALGDSLPAPESGLFGSGIAGPSSPRPAGAAVAPPPAPYRRSSLQARTLAPGATMETRAPKVFGKFHESESSRMNSGNGQIHNNPGGWQDFNSGSTTPTPPNRPQPQEEEGSAAQKRHYPPIASHQQQQTTARPRSRGLTSLFRRSLGTNHPQPSASVPNNHSPFPPPASNDQATFTPVGMPTWERRNYQPVEEASATPPPIMRNRAPTADMEAMEGAALHPATRAGRAGNSHGNHPGLGAGLSSVLATHDGGVSLNTPSQEQESTPAPAGHGHGRRWFGLGRVAGLKHGGN</sequence>
<dbReference type="STRING" id="356882.A0A423WTW9"/>
<feature type="region of interest" description="Disordered" evidence="4">
    <location>
        <begin position="389"/>
        <end position="416"/>
    </location>
</feature>
<evidence type="ECO:0000313" key="7">
    <source>
        <dbReference type="Proteomes" id="UP000283895"/>
    </source>
</evidence>
<dbReference type="EMBL" id="LKEA01000009">
    <property type="protein sequence ID" value="ROW06984.1"/>
    <property type="molecule type" value="Genomic_DNA"/>
</dbReference>
<dbReference type="GO" id="GO:0005737">
    <property type="term" value="C:cytoplasm"/>
    <property type="evidence" value="ECO:0007669"/>
    <property type="project" value="UniProtKB-SubCell"/>
</dbReference>
<feature type="compositionally biased region" description="Polar residues" evidence="4">
    <location>
        <begin position="307"/>
        <end position="316"/>
    </location>
</feature>
<keyword evidence="3" id="KW-0175">Coiled coil</keyword>
<feature type="region of interest" description="Disordered" evidence="4">
    <location>
        <begin position="715"/>
        <end position="783"/>
    </location>
</feature>
<evidence type="ECO:0000256" key="3">
    <source>
        <dbReference type="SAM" id="Coils"/>
    </source>
</evidence>
<feature type="compositionally biased region" description="Polar residues" evidence="4">
    <location>
        <begin position="615"/>
        <end position="624"/>
    </location>
</feature>
<feature type="coiled-coil region" evidence="3">
    <location>
        <begin position="22"/>
        <end position="49"/>
    </location>
</feature>
<comment type="caution">
    <text evidence="6">The sequence shown here is derived from an EMBL/GenBank/DDBJ whole genome shotgun (WGS) entry which is preliminary data.</text>
</comment>
<keyword evidence="2" id="KW-0963">Cytoplasm</keyword>
<evidence type="ECO:0000256" key="1">
    <source>
        <dbReference type="ARBA" id="ARBA00004496"/>
    </source>
</evidence>
<name>A0A423WTW9_9PEZI</name>
<dbReference type="InterPro" id="IPR012943">
    <property type="entry name" value="Cnn_1N"/>
</dbReference>
<feature type="compositionally biased region" description="Basic and acidic residues" evidence="4">
    <location>
        <begin position="390"/>
        <end position="404"/>
    </location>
</feature>
<reference evidence="6 7" key="1">
    <citation type="submission" date="2015-09" db="EMBL/GenBank/DDBJ databases">
        <title>Host preference determinants of Valsa canker pathogens revealed by comparative genomics.</title>
        <authorList>
            <person name="Yin Z."/>
            <person name="Huang L."/>
        </authorList>
    </citation>
    <scope>NUCLEOTIDE SEQUENCE [LARGE SCALE GENOMIC DNA]</scope>
    <source>
        <strain evidence="6 7">03-1</strain>
    </source>
</reference>
<evidence type="ECO:0000256" key="4">
    <source>
        <dbReference type="SAM" id="MobiDB-lite"/>
    </source>
</evidence>
<feature type="region of interest" description="Disordered" evidence="4">
    <location>
        <begin position="433"/>
        <end position="454"/>
    </location>
</feature>
<feature type="compositionally biased region" description="Polar residues" evidence="4">
    <location>
        <begin position="638"/>
        <end position="654"/>
    </location>
</feature>
<feature type="domain" description="Centrosomin N-terminal motif 1" evidence="5">
    <location>
        <begin position="1"/>
        <end position="61"/>
    </location>
</feature>
<dbReference type="Pfam" id="PF07989">
    <property type="entry name" value="Cnn_1N"/>
    <property type="match status" value="1"/>
</dbReference>
<evidence type="ECO:0000259" key="5">
    <source>
        <dbReference type="Pfam" id="PF07989"/>
    </source>
</evidence>
<dbReference type="Proteomes" id="UP000283895">
    <property type="component" value="Unassembled WGS sequence"/>
</dbReference>
<gene>
    <name evidence="6" type="ORF">VMCG_04049</name>
</gene>
<feature type="compositionally biased region" description="Basic and acidic residues" evidence="4">
    <location>
        <begin position="210"/>
        <end position="222"/>
    </location>
</feature>
<dbReference type="AlphaFoldDB" id="A0A423WTW9"/>
<feature type="compositionally biased region" description="Polar residues" evidence="4">
    <location>
        <begin position="563"/>
        <end position="574"/>
    </location>
</feature>
<feature type="compositionally biased region" description="Polar residues" evidence="4">
    <location>
        <begin position="746"/>
        <end position="757"/>
    </location>
</feature>
<feature type="compositionally biased region" description="Low complexity" evidence="4">
    <location>
        <begin position="511"/>
        <end position="523"/>
    </location>
</feature>